<dbReference type="InterPro" id="IPR036412">
    <property type="entry name" value="HAD-like_sf"/>
</dbReference>
<organism evidence="1 2">
    <name type="scientific">Marinobacter nauticus</name>
    <name type="common">Marinobacter hydrocarbonoclasticus</name>
    <name type="synonym">Marinobacter aquaeolei</name>
    <dbReference type="NCBI Taxonomy" id="2743"/>
    <lineage>
        <taxon>Bacteria</taxon>
        <taxon>Pseudomonadati</taxon>
        <taxon>Pseudomonadota</taxon>
        <taxon>Gammaproteobacteria</taxon>
        <taxon>Pseudomonadales</taxon>
        <taxon>Marinobacteraceae</taxon>
        <taxon>Marinobacter</taxon>
    </lineage>
</organism>
<dbReference type="GO" id="GO:0005737">
    <property type="term" value="C:cytoplasm"/>
    <property type="evidence" value="ECO:0007669"/>
    <property type="project" value="TreeGrafter"/>
</dbReference>
<accession>A0A368X2Z2</accession>
<evidence type="ECO:0000313" key="2">
    <source>
        <dbReference type="Proteomes" id="UP000253647"/>
    </source>
</evidence>
<dbReference type="PANTHER" id="PTHR19288:SF90">
    <property type="entry name" value="OS08G0542600 PROTEIN"/>
    <property type="match status" value="1"/>
</dbReference>
<sequence>MIDTHPISFAGLTPSPAWAFAEYQRIRKTLPAGLPPEQAPCTRELESLEPLLDYFQVFVFDAFGVLNAGPRAFPSAISRIRQLQQRGKTVRILSNAATASHSALVAKYRGMGFDIGHDQLISSRSVLEQSLSRQLRKGKFGVLSPASSAPDTLGVDWLPVRPGIRADDLDRLDGFIFLSSEGWNEEIQEALAKSLARHPRPLLVANPDLVAPRGDCLTLEPGYFAHRLMSQSAIEPEFFGKPYRPAFDAVLENLGAKDPGEVLMVGDTLHTDILGGQAAGMKTMLITAEGALQGMNIPDCIAQSGIVPDFIAPMI</sequence>
<evidence type="ECO:0000313" key="1">
    <source>
        <dbReference type="EMBL" id="RCW62185.1"/>
    </source>
</evidence>
<dbReference type="EMBL" id="QPJI01000026">
    <property type="protein sequence ID" value="RCW62185.1"/>
    <property type="molecule type" value="Genomic_DNA"/>
</dbReference>
<dbReference type="Pfam" id="PF13344">
    <property type="entry name" value="Hydrolase_6"/>
    <property type="match status" value="1"/>
</dbReference>
<dbReference type="InterPro" id="IPR006357">
    <property type="entry name" value="HAD-SF_hydro_IIA"/>
</dbReference>
<dbReference type="GO" id="GO:0016791">
    <property type="term" value="F:phosphatase activity"/>
    <property type="evidence" value="ECO:0007669"/>
    <property type="project" value="TreeGrafter"/>
</dbReference>
<dbReference type="Proteomes" id="UP000253647">
    <property type="component" value="Unassembled WGS sequence"/>
</dbReference>
<dbReference type="RefSeq" id="WP_114435550.1">
    <property type="nucleotide sequence ID" value="NZ_QPJI01000026.1"/>
</dbReference>
<protein>
    <submittedName>
        <fullName evidence="1">HAD superfamily hydrolase (TIGR01459 family)</fullName>
    </submittedName>
</protein>
<comment type="caution">
    <text evidence="1">The sequence shown here is derived from an EMBL/GenBank/DDBJ whole genome shotgun (WGS) entry which is preliminary data.</text>
</comment>
<dbReference type="PANTHER" id="PTHR19288">
    <property type="entry name" value="4-NITROPHENYLPHOSPHATASE-RELATED"/>
    <property type="match status" value="1"/>
</dbReference>
<dbReference type="InterPro" id="IPR023214">
    <property type="entry name" value="HAD_sf"/>
</dbReference>
<dbReference type="NCBIfam" id="TIGR01460">
    <property type="entry name" value="HAD-SF-IIA"/>
    <property type="match status" value="1"/>
</dbReference>
<dbReference type="Gene3D" id="3.40.50.1000">
    <property type="entry name" value="HAD superfamily/HAD-like"/>
    <property type="match status" value="2"/>
</dbReference>
<dbReference type="Pfam" id="PF13242">
    <property type="entry name" value="Hydrolase_like"/>
    <property type="match status" value="1"/>
</dbReference>
<dbReference type="AlphaFoldDB" id="A0A368X2Z2"/>
<name>A0A368X2Z2_MARNT</name>
<reference evidence="1 2" key="1">
    <citation type="submission" date="2018-07" db="EMBL/GenBank/DDBJ databases">
        <title>Freshwater and sediment microbial communities from various areas in North America, analyzing microbe dynamics in response to fracking.</title>
        <authorList>
            <person name="Lamendella R."/>
        </authorList>
    </citation>
    <scope>NUCLEOTIDE SEQUENCE [LARGE SCALE GENOMIC DNA]</scope>
    <source>
        <strain evidence="1 2">105B</strain>
    </source>
</reference>
<gene>
    <name evidence="1" type="ORF">DET61_1264</name>
</gene>
<proteinExistence type="predicted"/>
<dbReference type="SUPFAM" id="SSF56784">
    <property type="entry name" value="HAD-like"/>
    <property type="match status" value="1"/>
</dbReference>
<keyword evidence="1" id="KW-0378">Hydrolase</keyword>